<evidence type="ECO:0000256" key="5">
    <source>
        <dbReference type="ARBA" id="ARBA00022741"/>
    </source>
</evidence>
<keyword evidence="9 10" id="KW-0131">Cell cycle</keyword>
<dbReference type="SUPFAM" id="SSF52540">
    <property type="entry name" value="P-loop containing nucleoside triphosphate hydrolases"/>
    <property type="match status" value="1"/>
</dbReference>
<proteinExistence type="inferred from homology"/>
<dbReference type="CDD" id="cd01876">
    <property type="entry name" value="YihA_EngB"/>
    <property type="match status" value="1"/>
</dbReference>
<organism evidence="12 13">
    <name type="scientific">Gottschalkia purinilytica</name>
    <name type="common">Clostridium purinilyticum</name>
    <dbReference type="NCBI Taxonomy" id="1503"/>
    <lineage>
        <taxon>Bacteria</taxon>
        <taxon>Bacillati</taxon>
        <taxon>Bacillota</taxon>
        <taxon>Tissierellia</taxon>
        <taxon>Tissierellales</taxon>
        <taxon>Gottschalkiaceae</taxon>
        <taxon>Gottschalkia</taxon>
    </lineage>
</organism>
<evidence type="ECO:0000256" key="4">
    <source>
        <dbReference type="ARBA" id="ARBA00022723"/>
    </source>
</evidence>
<keyword evidence="7 10" id="KW-0342">GTP-binding</keyword>
<evidence type="ECO:0000256" key="2">
    <source>
        <dbReference type="ARBA" id="ARBA00009638"/>
    </source>
</evidence>
<gene>
    <name evidence="10 12" type="primary">engB</name>
    <name evidence="12" type="ORF">CLPU_11c00490</name>
</gene>
<evidence type="ECO:0000256" key="6">
    <source>
        <dbReference type="ARBA" id="ARBA00022842"/>
    </source>
</evidence>
<keyword evidence="6" id="KW-0460">Magnesium</keyword>
<protein>
    <recommendedName>
        <fullName evidence="10">Probable GTP-binding protein EngB</fullName>
    </recommendedName>
</protein>
<dbReference type="HAMAP" id="MF_00321">
    <property type="entry name" value="GTPase_EngB"/>
    <property type="match status" value="1"/>
</dbReference>
<dbReference type="Proteomes" id="UP000037267">
    <property type="component" value="Unassembled WGS sequence"/>
</dbReference>
<evidence type="ECO:0000313" key="13">
    <source>
        <dbReference type="Proteomes" id="UP000037267"/>
    </source>
</evidence>
<dbReference type="InterPro" id="IPR006073">
    <property type="entry name" value="GTP-bd"/>
</dbReference>
<evidence type="ECO:0000256" key="10">
    <source>
        <dbReference type="HAMAP-Rule" id="MF_00321"/>
    </source>
</evidence>
<dbReference type="PANTHER" id="PTHR11649:SF13">
    <property type="entry name" value="ENGB-TYPE G DOMAIN-CONTAINING PROTEIN"/>
    <property type="match status" value="1"/>
</dbReference>
<sequence>MKIKKAELIITAAFQSQYPPEGKLEIAFAGRSNVGKSSLINRLVNRNGLARTSGQPGKTQTLNFYNINDDFRLVDLPGYGYAKVSMKEREKWAKMIEVYLKNRKSLIEVILLVDIRHEPGEHDKMMYEWIKSCGFNGIVIATKADKISRGNWAKHISVIQKKLGVEDKDFIIPFSASKKFNVDEVWDTIEQLLEINSQYIDEMQEDTEK</sequence>
<dbReference type="Gene3D" id="3.40.50.300">
    <property type="entry name" value="P-loop containing nucleotide triphosphate hydrolases"/>
    <property type="match status" value="1"/>
</dbReference>
<accession>A0A0L0W985</accession>
<dbReference type="InterPro" id="IPR027417">
    <property type="entry name" value="P-loop_NTPase"/>
</dbReference>
<evidence type="ECO:0000256" key="1">
    <source>
        <dbReference type="ARBA" id="ARBA00001946"/>
    </source>
</evidence>
<keyword evidence="4" id="KW-0479">Metal-binding</keyword>
<dbReference type="InterPro" id="IPR019987">
    <property type="entry name" value="GTP-bd_ribosome_bio_YsxC"/>
</dbReference>
<evidence type="ECO:0000259" key="11">
    <source>
        <dbReference type="PROSITE" id="PS51706"/>
    </source>
</evidence>
<evidence type="ECO:0000256" key="8">
    <source>
        <dbReference type="ARBA" id="ARBA00023210"/>
    </source>
</evidence>
<feature type="domain" description="EngB-type G" evidence="11">
    <location>
        <begin position="22"/>
        <end position="195"/>
    </location>
</feature>
<dbReference type="PATRIC" id="fig|1503.3.peg.209"/>
<evidence type="ECO:0000256" key="7">
    <source>
        <dbReference type="ARBA" id="ARBA00023134"/>
    </source>
</evidence>
<keyword evidence="5 10" id="KW-0547">Nucleotide-binding</keyword>
<comment type="similarity">
    <text evidence="2 10">Belongs to the TRAFAC class TrmE-Era-EngA-EngB-Septin-like GTPase superfamily. EngB GTPase family.</text>
</comment>
<dbReference type="GO" id="GO:0005829">
    <property type="term" value="C:cytosol"/>
    <property type="evidence" value="ECO:0007669"/>
    <property type="project" value="TreeGrafter"/>
</dbReference>
<dbReference type="GO" id="GO:0000917">
    <property type="term" value="P:division septum assembly"/>
    <property type="evidence" value="ECO:0007669"/>
    <property type="project" value="UniProtKB-KW"/>
</dbReference>
<reference evidence="13" key="1">
    <citation type="submission" date="2015-07" db="EMBL/GenBank/DDBJ databases">
        <title>Draft genome sequence of the purine-degrading Gottschalkia purinilyticum DSM 1384 (formerly Clostridium purinilyticum).</title>
        <authorList>
            <person name="Poehlein A."/>
            <person name="Schiel-Bengelsdorf B."/>
            <person name="Bengelsdorf F.R."/>
            <person name="Daniel R."/>
            <person name="Duerre P."/>
        </authorList>
    </citation>
    <scope>NUCLEOTIDE SEQUENCE [LARGE SCALE GENOMIC DNA]</scope>
    <source>
        <strain evidence="13">DSM 1384</strain>
    </source>
</reference>
<dbReference type="FunFam" id="3.40.50.300:FF:000098">
    <property type="entry name" value="Probable GTP-binding protein EngB"/>
    <property type="match status" value="1"/>
</dbReference>
<keyword evidence="13" id="KW-1185">Reference proteome</keyword>
<dbReference type="PANTHER" id="PTHR11649">
    <property type="entry name" value="MSS1/TRME-RELATED GTP-BINDING PROTEIN"/>
    <property type="match status" value="1"/>
</dbReference>
<dbReference type="GO" id="GO:0005525">
    <property type="term" value="F:GTP binding"/>
    <property type="evidence" value="ECO:0007669"/>
    <property type="project" value="UniProtKB-UniRule"/>
</dbReference>
<dbReference type="NCBIfam" id="TIGR03598">
    <property type="entry name" value="GTPase_YsxC"/>
    <property type="match status" value="1"/>
</dbReference>
<dbReference type="PROSITE" id="PS51706">
    <property type="entry name" value="G_ENGB"/>
    <property type="match status" value="1"/>
</dbReference>
<comment type="function">
    <text evidence="10">Necessary for normal cell division and for the maintenance of normal septation.</text>
</comment>
<dbReference type="OrthoDB" id="9804921at2"/>
<evidence type="ECO:0000256" key="9">
    <source>
        <dbReference type="ARBA" id="ARBA00023306"/>
    </source>
</evidence>
<evidence type="ECO:0000256" key="3">
    <source>
        <dbReference type="ARBA" id="ARBA00022618"/>
    </source>
</evidence>
<dbReference type="GO" id="GO:0046872">
    <property type="term" value="F:metal ion binding"/>
    <property type="evidence" value="ECO:0007669"/>
    <property type="project" value="UniProtKB-KW"/>
</dbReference>
<dbReference type="STRING" id="1503.CLPU_11c00490"/>
<name>A0A0L0W985_GOTPU</name>
<keyword evidence="3 10" id="KW-0132">Cell division</keyword>
<evidence type="ECO:0000313" key="12">
    <source>
        <dbReference type="EMBL" id="KNF07880.1"/>
    </source>
</evidence>
<comment type="cofactor">
    <cofactor evidence="1">
        <name>Mg(2+)</name>
        <dbReference type="ChEBI" id="CHEBI:18420"/>
    </cofactor>
</comment>
<comment type="caution">
    <text evidence="12">The sequence shown here is derived from an EMBL/GenBank/DDBJ whole genome shotgun (WGS) entry which is preliminary data.</text>
</comment>
<dbReference type="RefSeq" id="WP_050355792.1">
    <property type="nucleotide sequence ID" value="NZ_LGSS01000011.1"/>
</dbReference>
<keyword evidence="8 10" id="KW-0717">Septation</keyword>
<dbReference type="Pfam" id="PF01926">
    <property type="entry name" value="MMR_HSR1"/>
    <property type="match status" value="1"/>
</dbReference>
<dbReference type="EMBL" id="LGSS01000011">
    <property type="protein sequence ID" value="KNF07880.1"/>
    <property type="molecule type" value="Genomic_DNA"/>
</dbReference>
<dbReference type="InterPro" id="IPR030393">
    <property type="entry name" value="G_ENGB_dom"/>
</dbReference>
<dbReference type="AlphaFoldDB" id="A0A0L0W985"/>